<dbReference type="EMBL" id="AP018150">
    <property type="protein sequence ID" value="BBE09303.1"/>
    <property type="molecule type" value="Genomic_DNA"/>
</dbReference>
<dbReference type="SUPFAM" id="SSF53850">
    <property type="entry name" value="Periplasmic binding protein-like II"/>
    <property type="match status" value="1"/>
</dbReference>
<dbReference type="Gene3D" id="1.10.10.10">
    <property type="entry name" value="Winged helix-like DNA-binding domain superfamily/Winged helix DNA-binding domain"/>
    <property type="match status" value="1"/>
</dbReference>
<dbReference type="InterPro" id="IPR036388">
    <property type="entry name" value="WH-like_DNA-bd_sf"/>
</dbReference>
<dbReference type="PANTHER" id="PTHR30419:SF8">
    <property type="entry name" value="NITROGEN ASSIMILATION TRANSCRIPTIONAL ACTIVATOR-RELATED"/>
    <property type="match status" value="1"/>
</dbReference>
<dbReference type="InterPro" id="IPR050950">
    <property type="entry name" value="HTH-type_LysR_regulators"/>
</dbReference>
<name>A0A2Z6EV03_9BURK</name>
<evidence type="ECO:0000256" key="3">
    <source>
        <dbReference type="ARBA" id="ARBA00023125"/>
    </source>
</evidence>
<keyword evidence="6" id="KW-1185">Reference proteome</keyword>
<dbReference type="Proteomes" id="UP000282597">
    <property type="component" value="Chromosome"/>
</dbReference>
<dbReference type="InterPro" id="IPR000847">
    <property type="entry name" value="LysR_HTH_N"/>
</dbReference>
<evidence type="ECO:0000256" key="4">
    <source>
        <dbReference type="ARBA" id="ARBA00023163"/>
    </source>
</evidence>
<dbReference type="Pfam" id="PF00126">
    <property type="entry name" value="HTH_1"/>
    <property type="match status" value="1"/>
</dbReference>
<accession>A0A2Z6EV03</accession>
<comment type="similarity">
    <text evidence="1">Belongs to the LysR transcriptional regulatory family.</text>
</comment>
<dbReference type="Gene3D" id="3.40.190.290">
    <property type="match status" value="1"/>
</dbReference>
<organism evidence="5 6">
    <name type="scientific">Mycoavidus cysteinexigens</name>
    <dbReference type="NCBI Taxonomy" id="1553431"/>
    <lineage>
        <taxon>Bacteria</taxon>
        <taxon>Pseudomonadati</taxon>
        <taxon>Pseudomonadota</taxon>
        <taxon>Betaproteobacteria</taxon>
        <taxon>Burkholderiales</taxon>
        <taxon>Burkholderiaceae</taxon>
        <taxon>Mycoavidus</taxon>
    </lineage>
</organism>
<dbReference type="Pfam" id="PF03466">
    <property type="entry name" value="LysR_substrate"/>
    <property type="match status" value="1"/>
</dbReference>
<dbReference type="GO" id="GO:0003677">
    <property type="term" value="F:DNA binding"/>
    <property type="evidence" value="ECO:0007669"/>
    <property type="project" value="UniProtKB-KW"/>
</dbReference>
<dbReference type="KEGG" id="mcys:MCB1EB_1142"/>
<protein>
    <submittedName>
        <fullName evidence="5">Transcriptional activator, LysR family</fullName>
    </submittedName>
</protein>
<keyword evidence="2" id="KW-0805">Transcription regulation</keyword>
<dbReference type="SUPFAM" id="SSF46785">
    <property type="entry name" value="Winged helix' DNA-binding domain"/>
    <property type="match status" value="1"/>
</dbReference>
<dbReference type="InterPro" id="IPR005119">
    <property type="entry name" value="LysR_subst-bd"/>
</dbReference>
<proteinExistence type="inferred from homology"/>
<dbReference type="PROSITE" id="PS50931">
    <property type="entry name" value="HTH_LYSR"/>
    <property type="match status" value="1"/>
</dbReference>
<dbReference type="InterPro" id="IPR036390">
    <property type="entry name" value="WH_DNA-bd_sf"/>
</dbReference>
<reference evidence="5 6" key="1">
    <citation type="journal article" date="2018" name="Microbes Environ.">
        <title>Comparative Genomic Insights into Endofungal Lifestyles of Two Bacterial Endosymbionts, Mycoavidus cysteinexigens and Burkholderia rhizoxinica.</title>
        <authorList>
            <person name="Sharmin D."/>
            <person name="Guo Y."/>
            <person name="Nishizawa T."/>
            <person name="Ohshima S."/>
            <person name="Sato Y."/>
            <person name="Takashima Y."/>
            <person name="Narisawa K."/>
            <person name="Ohta H."/>
        </authorList>
    </citation>
    <scope>NUCLEOTIDE SEQUENCE [LARGE SCALE GENOMIC DNA]</scope>
    <source>
        <strain evidence="5 6">B1-EB</strain>
    </source>
</reference>
<evidence type="ECO:0000313" key="6">
    <source>
        <dbReference type="Proteomes" id="UP000282597"/>
    </source>
</evidence>
<gene>
    <name evidence="5" type="ORF">MCB1EB_1142</name>
</gene>
<evidence type="ECO:0000256" key="2">
    <source>
        <dbReference type="ARBA" id="ARBA00023015"/>
    </source>
</evidence>
<sequence length="319" mass="35766">MRHILSSEINQRRIGYFYAVYSAGSISAAANSLNTAPSVVTRQIQILENELGTLLFERRHRLGMKPTEAANIVLEYYRETRANQDKLEANLYELRAMKRGNITIASPNVYIAALMDEVLNDFYRAYPDINVIVEEINCPQVVAQIREDKAHIGLTRSPLIDEPMINCLARASLPVNLLVGKGHPLAHVRHKITVAEMARYPLALSPLTFSLRDLVQEVEREERIQITPTFTSSASSALKRFAVLSGGTLLSAFAACQEIDSGQLIALDIDHPIFMSAQTHLIVRRGRLLSPSINQLLRLITKQLSFFNQDCSHYPAVRT</sequence>
<evidence type="ECO:0000256" key="1">
    <source>
        <dbReference type="ARBA" id="ARBA00009437"/>
    </source>
</evidence>
<dbReference type="PANTHER" id="PTHR30419">
    <property type="entry name" value="HTH-TYPE TRANSCRIPTIONAL REGULATOR YBHD"/>
    <property type="match status" value="1"/>
</dbReference>
<dbReference type="GO" id="GO:0003700">
    <property type="term" value="F:DNA-binding transcription factor activity"/>
    <property type="evidence" value="ECO:0007669"/>
    <property type="project" value="InterPro"/>
</dbReference>
<keyword evidence="3" id="KW-0238">DNA-binding</keyword>
<keyword evidence="4" id="KW-0804">Transcription</keyword>
<dbReference type="GO" id="GO:0005829">
    <property type="term" value="C:cytosol"/>
    <property type="evidence" value="ECO:0007669"/>
    <property type="project" value="TreeGrafter"/>
</dbReference>
<dbReference type="RefSeq" id="WP_045362183.1">
    <property type="nucleotide sequence ID" value="NZ_AP018150.1"/>
</dbReference>
<dbReference type="AlphaFoldDB" id="A0A2Z6EV03"/>
<evidence type="ECO:0000313" key="5">
    <source>
        <dbReference type="EMBL" id="BBE09303.1"/>
    </source>
</evidence>